<dbReference type="HOGENOM" id="CLU_532795_0_0_2"/>
<accession>A0A0E3SB90</accession>
<protein>
    <recommendedName>
        <fullName evidence="4">Oxidoreductase/HEAT repeat-containing protein</fullName>
    </recommendedName>
</protein>
<dbReference type="GeneID" id="24829159"/>
<dbReference type="STRING" id="1434110.MSHOH_0045"/>
<dbReference type="Proteomes" id="UP000033101">
    <property type="component" value="Chromosome"/>
</dbReference>
<dbReference type="PANTHER" id="PTHR12697">
    <property type="entry name" value="PBS LYASE HEAT-LIKE PROTEIN"/>
    <property type="match status" value="1"/>
</dbReference>
<dbReference type="RefSeq" id="WP_048142926.1">
    <property type="nucleotide sequence ID" value="NZ_CP009516.1"/>
</dbReference>
<dbReference type="Pfam" id="PF13646">
    <property type="entry name" value="HEAT_2"/>
    <property type="match status" value="2"/>
</dbReference>
<dbReference type="InterPro" id="IPR016024">
    <property type="entry name" value="ARM-type_fold"/>
</dbReference>
<dbReference type="PANTHER" id="PTHR12697:SF5">
    <property type="entry name" value="DEOXYHYPUSINE HYDROXYLASE"/>
    <property type="match status" value="1"/>
</dbReference>
<gene>
    <name evidence="2" type="ORF">MSHOH_0045</name>
</gene>
<evidence type="ECO:0008006" key="4">
    <source>
        <dbReference type="Google" id="ProtNLM"/>
    </source>
</evidence>
<dbReference type="PATRIC" id="fig|1434110.4.peg.52"/>
<dbReference type="Gene3D" id="1.25.10.10">
    <property type="entry name" value="Leucine-rich Repeat Variant"/>
    <property type="match status" value="4"/>
</dbReference>
<reference evidence="2 3" key="1">
    <citation type="submission" date="2014-07" db="EMBL/GenBank/DDBJ databases">
        <title>Methanogenic archaea and the global carbon cycle.</title>
        <authorList>
            <person name="Henriksen J.R."/>
            <person name="Luke J."/>
            <person name="Reinhart S."/>
            <person name="Benedict M.N."/>
            <person name="Youngblut N.D."/>
            <person name="Metcalf M.E."/>
            <person name="Whitaker R.J."/>
            <person name="Metcalf W.W."/>
        </authorList>
    </citation>
    <scope>NUCLEOTIDE SEQUENCE [LARGE SCALE GENOMIC DNA]</scope>
    <source>
        <strain evidence="2 3">HB-1</strain>
    </source>
</reference>
<dbReference type="KEGG" id="mhor:MSHOH_0045"/>
<dbReference type="Pfam" id="PF03130">
    <property type="entry name" value="HEAT_PBS"/>
    <property type="match status" value="2"/>
</dbReference>
<name>A0A0E3SB90_9EURY</name>
<sequence>MSQVKWKISLLFALITLSIFFSLLLNGDKFVENSGNAANTTTVAGVSGENQIISLINRLETGNDSETKLNAATELGRLGKPAASALIEKIETENSSSGGEIRSYMLLALLETGDERAENSLSENLGEKEASNVTATEGAVGKQSQGEVPEDIMQAIEAKDKAMRESLAKSLNVEYGNDTDLLEEALKAEEQNSTLYTSFALSKFESGEESEESGNETEKLLEALKSQKGYVRVAAAMALGQKKEKAATDPLLKMLTQDYPLAGHSAAMALGELGDERAVDTLMTELKNNEKDYIRSSTAVALGKMGAEEAVPYLIERLRDTKASVRSNSALILGKMGDESAVEPLIEVLESGKEAEGRRIDTLNTYPDVRKSVVLALGGIGGTEATQELTVVLTDDGEMPEVRVAATSALGNIGSPEAVNTLKMVFDNQSMNTDIRNGALLALGKTKNKEAAGFFIEKLGDKDFGASAREALIEMGEVAVEPLIENLNTEDQRIKDEIALILIEIGDPRAVEPLIKAYQ</sequence>
<evidence type="ECO:0000313" key="2">
    <source>
        <dbReference type="EMBL" id="AKB76528.1"/>
    </source>
</evidence>
<evidence type="ECO:0000256" key="1">
    <source>
        <dbReference type="SAM" id="MobiDB-lite"/>
    </source>
</evidence>
<feature type="region of interest" description="Disordered" evidence="1">
    <location>
        <begin position="118"/>
        <end position="147"/>
    </location>
</feature>
<keyword evidence="3" id="KW-1185">Reference proteome</keyword>
<dbReference type="SMART" id="SM00567">
    <property type="entry name" value="EZ_HEAT"/>
    <property type="match status" value="7"/>
</dbReference>
<dbReference type="InterPro" id="IPR004155">
    <property type="entry name" value="PBS_lyase_HEAT"/>
</dbReference>
<dbReference type="EMBL" id="CP009516">
    <property type="protein sequence ID" value="AKB76528.1"/>
    <property type="molecule type" value="Genomic_DNA"/>
</dbReference>
<dbReference type="SUPFAM" id="SSF48371">
    <property type="entry name" value="ARM repeat"/>
    <property type="match status" value="3"/>
</dbReference>
<proteinExistence type="predicted"/>
<organism evidence="2 3">
    <name type="scientific">Methanosarcina horonobensis HB-1 = JCM 15518</name>
    <dbReference type="NCBI Taxonomy" id="1434110"/>
    <lineage>
        <taxon>Archaea</taxon>
        <taxon>Methanobacteriati</taxon>
        <taxon>Methanobacteriota</taxon>
        <taxon>Stenosarchaea group</taxon>
        <taxon>Methanomicrobia</taxon>
        <taxon>Methanosarcinales</taxon>
        <taxon>Methanosarcinaceae</taxon>
        <taxon>Methanosarcina</taxon>
    </lineage>
</organism>
<dbReference type="InterPro" id="IPR011989">
    <property type="entry name" value="ARM-like"/>
</dbReference>
<dbReference type="OrthoDB" id="10495at2157"/>
<evidence type="ECO:0000313" key="3">
    <source>
        <dbReference type="Proteomes" id="UP000033101"/>
    </source>
</evidence>
<dbReference type="GO" id="GO:0016491">
    <property type="term" value="F:oxidoreductase activity"/>
    <property type="evidence" value="ECO:0007669"/>
    <property type="project" value="TreeGrafter"/>
</dbReference>
<dbReference type="AlphaFoldDB" id="A0A0E3SB90"/>